<name>A0AAF0TMV0_SOLVR</name>
<dbReference type="Proteomes" id="UP001234989">
    <property type="component" value="Chromosome 4"/>
</dbReference>
<dbReference type="GO" id="GO:0016705">
    <property type="term" value="F:oxidoreductase activity, acting on paired donors, with incorporation or reduction of molecular oxygen"/>
    <property type="evidence" value="ECO:0007669"/>
    <property type="project" value="InterPro"/>
</dbReference>
<feature type="transmembrane region" description="Helical" evidence="1">
    <location>
        <begin position="21"/>
        <end position="40"/>
    </location>
</feature>
<protein>
    <submittedName>
        <fullName evidence="2">Uncharacterized protein</fullName>
    </submittedName>
</protein>
<keyword evidence="1" id="KW-1133">Transmembrane helix</keyword>
<evidence type="ECO:0000256" key="1">
    <source>
        <dbReference type="SAM" id="Phobius"/>
    </source>
</evidence>
<evidence type="ECO:0000313" key="2">
    <source>
        <dbReference type="EMBL" id="WMV25566.1"/>
    </source>
</evidence>
<accession>A0AAF0TMV0</accession>
<dbReference type="GO" id="GO:0020037">
    <property type="term" value="F:heme binding"/>
    <property type="evidence" value="ECO:0007669"/>
    <property type="project" value="InterPro"/>
</dbReference>
<keyword evidence="1" id="KW-0472">Membrane</keyword>
<dbReference type="GO" id="GO:0004497">
    <property type="term" value="F:monooxygenase activity"/>
    <property type="evidence" value="ECO:0007669"/>
    <property type="project" value="InterPro"/>
</dbReference>
<reference evidence="2" key="1">
    <citation type="submission" date="2023-08" db="EMBL/GenBank/DDBJ databases">
        <title>A de novo genome assembly of Solanum verrucosum Schlechtendal, a Mexican diploid species geographically isolated from the other diploid A-genome species in potato relatives.</title>
        <authorList>
            <person name="Hosaka K."/>
        </authorList>
    </citation>
    <scope>NUCLEOTIDE SEQUENCE</scope>
    <source>
        <tissue evidence="2">Young leaves</tissue>
    </source>
</reference>
<keyword evidence="3" id="KW-1185">Reference proteome</keyword>
<dbReference type="InterPro" id="IPR036396">
    <property type="entry name" value="Cyt_P450_sf"/>
</dbReference>
<feature type="transmembrane region" description="Helical" evidence="1">
    <location>
        <begin position="113"/>
        <end position="133"/>
    </location>
</feature>
<keyword evidence="1" id="KW-0812">Transmembrane</keyword>
<dbReference type="EMBL" id="CP133615">
    <property type="protein sequence ID" value="WMV25566.1"/>
    <property type="molecule type" value="Genomic_DNA"/>
</dbReference>
<dbReference type="AlphaFoldDB" id="A0AAF0TMV0"/>
<sequence>MKKDMKRRDLIIFYPKFKPCPLAFLCLIFSLLYIGLINLLDSQIDLKKKNHDLDEFYEELIEQHKNPNRPKSMEGDILDLLLQLKKEQSTPIDLTLDDIKGILMVISHVLNPTYFYIHLAYIYIYIYITYVLLDTYK</sequence>
<organism evidence="2 3">
    <name type="scientific">Solanum verrucosum</name>
    <dbReference type="NCBI Taxonomy" id="315347"/>
    <lineage>
        <taxon>Eukaryota</taxon>
        <taxon>Viridiplantae</taxon>
        <taxon>Streptophyta</taxon>
        <taxon>Embryophyta</taxon>
        <taxon>Tracheophyta</taxon>
        <taxon>Spermatophyta</taxon>
        <taxon>Magnoliopsida</taxon>
        <taxon>eudicotyledons</taxon>
        <taxon>Gunneridae</taxon>
        <taxon>Pentapetalae</taxon>
        <taxon>asterids</taxon>
        <taxon>lamiids</taxon>
        <taxon>Solanales</taxon>
        <taxon>Solanaceae</taxon>
        <taxon>Solanoideae</taxon>
        <taxon>Solaneae</taxon>
        <taxon>Solanum</taxon>
    </lineage>
</organism>
<proteinExistence type="predicted"/>
<gene>
    <name evidence="2" type="ORF">MTR67_018951</name>
</gene>
<dbReference type="GO" id="GO:0005506">
    <property type="term" value="F:iron ion binding"/>
    <property type="evidence" value="ECO:0007669"/>
    <property type="project" value="InterPro"/>
</dbReference>
<dbReference type="SUPFAM" id="SSF48264">
    <property type="entry name" value="Cytochrome P450"/>
    <property type="match status" value="1"/>
</dbReference>
<evidence type="ECO:0000313" key="3">
    <source>
        <dbReference type="Proteomes" id="UP001234989"/>
    </source>
</evidence>